<proteinExistence type="predicted"/>
<dbReference type="AlphaFoldDB" id="A0AAN8FPH3"/>
<feature type="compositionally biased region" description="Polar residues" evidence="1">
    <location>
        <begin position="499"/>
        <end position="509"/>
    </location>
</feature>
<feature type="compositionally biased region" description="Polar residues" evidence="1">
    <location>
        <begin position="560"/>
        <end position="574"/>
    </location>
</feature>
<feature type="region of interest" description="Disordered" evidence="1">
    <location>
        <begin position="371"/>
        <end position="395"/>
    </location>
</feature>
<accession>A0AAN8FPH3</accession>
<feature type="compositionally biased region" description="Basic and acidic residues" evidence="1">
    <location>
        <begin position="298"/>
        <end position="311"/>
    </location>
</feature>
<feature type="compositionally biased region" description="Polar residues" evidence="1">
    <location>
        <begin position="740"/>
        <end position="752"/>
    </location>
</feature>
<feature type="compositionally biased region" description="Polar residues" evidence="1">
    <location>
        <begin position="270"/>
        <end position="297"/>
    </location>
</feature>
<feature type="compositionally biased region" description="Polar residues" evidence="1">
    <location>
        <begin position="663"/>
        <end position="676"/>
    </location>
</feature>
<feature type="compositionally biased region" description="Basic and acidic residues" evidence="1">
    <location>
        <begin position="753"/>
        <end position="771"/>
    </location>
</feature>
<comment type="caution">
    <text evidence="2">The sequence shown here is derived from an EMBL/GenBank/DDBJ whole genome shotgun (WGS) entry which is preliminary data.</text>
</comment>
<feature type="compositionally biased region" description="Basic and acidic residues" evidence="1">
    <location>
        <begin position="417"/>
        <end position="433"/>
    </location>
</feature>
<protein>
    <submittedName>
        <fullName evidence="2">Uncharacterized protein</fullName>
    </submittedName>
</protein>
<reference evidence="2 3" key="1">
    <citation type="submission" date="2019-10" db="EMBL/GenBank/DDBJ databases">
        <title>Assembly and Annotation for the nematode Trichostrongylus colubriformis.</title>
        <authorList>
            <person name="Martin J."/>
        </authorList>
    </citation>
    <scope>NUCLEOTIDE SEQUENCE [LARGE SCALE GENOMIC DNA]</scope>
    <source>
        <strain evidence="2">G859</strain>
        <tissue evidence="2">Whole worm</tissue>
    </source>
</reference>
<name>A0AAN8FPH3_TRICO</name>
<feature type="compositionally biased region" description="Polar residues" evidence="1">
    <location>
        <begin position="787"/>
        <end position="799"/>
    </location>
</feature>
<dbReference type="EMBL" id="WIXE01007911">
    <property type="protein sequence ID" value="KAK5979865.1"/>
    <property type="molecule type" value="Genomic_DNA"/>
</dbReference>
<evidence type="ECO:0000313" key="2">
    <source>
        <dbReference type="EMBL" id="KAK5979865.1"/>
    </source>
</evidence>
<feature type="region of interest" description="Disordered" evidence="1">
    <location>
        <begin position="265"/>
        <end position="311"/>
    </location>
</feature>
<evidence type="ECO:0000313" key="3">
    <source>
        <dbReference type="Proteomes" id="UP001331761"/>
    </source>
</evidence>
<feature type="compositionally biased region" description="Polar residues" evidence="1">
    <location>
        <begin position="531"/>
        <end position="543"/>
    </location>
</feature>
<feature type="region of interest" description="Disordered" evidence="1">
    <location>
        <begin position="409"/>
        <end position="799"/>
    </location>
</feature>
<feature type="region of interest" description="Disordered" evidence="1">
    <location>
        <begin position="145"/>
        <end position="170"/>
    </location>
</feature>
<evidence type="ECO:0000256" key="1">
    <source>
        <dbReference type="SAM" id="MobiDB-lite"/>
    </source>
</evidence>
<keyword evidence="3" id="KW-1185">Reference proteome</keyword>
<dbReference type="Proteomes" id="UP001331761">
    <property type="component" value="Unassembled WGS sequence"/>
</dbReference>
<feature type="compositionally biased region" description="Basic and acidic residues" evidence="1">
    <location>
        <begin position="642"/>
        <end position="661"/>
    </location>
</feature>
<feature type="compositionally biased region" description="Polar residues" evidence="1">
    <location>
        <begin position="470"/>
        <end position="483"/>
    </location>
</feature>
<feature type="compositionally biased region" description="Basic and acidic residues" evidence="1">
    <location>
        <begin position="545"/>
        <end position="559"/>
    </location>
</feature>
<feature type="compositionally biased region" description="Basic and acidic residues" evidence="1">
    <location>
        <begin position="701"/>
        <end position="713"/>
    </location>
</feature>
<organism evidence="2 3">
    <name type="scientific">Trichostrongylus colubriformis</name>
    <name type="common">Black scour worm</name>
    <dbReference type="NCBI Taxonomy" id="6319"/>
    <lineage>
        <taxon>Eukaryota</taxon>
        <taxon>Metazoa</taxon>
        <taxon>Ecdysozoa</taxon>
        <taxon>Nematoda</taxon>
        <taxon>Chromadorea</taxon>
        <taxon>Rhabditida</taxon>
        <taxon>Rhabditina</taxon>
        <taxon>Rhabditomorpha</taxon>
        <taxon>Strongyloidea</taxon>
        <taxon>Trichostrongylidae</taxon>
        <taxon>Trichostrongylus</taxon>
    </lineage>
</organism>
<sequence length="872" mass="95326">MHRKERPFAPRKVAGEIERLVPVIREACATAGESIRVCSVFTHWCQQLGDQIRIEGLTGTQLMNAIEELKEDFYRNRMEGHWLLPSISPLLSLTAHELEKSRENSLIAETQTGESSMSSAGDKNIFKAAAELSGGNSSRLLNNEQLEKEDKNDKCGPSVEKHDDESEKSVDRLLEEAEKKSAQLENQLNALQRKISESKNVDESTHIRLYQLLHRLNTSASSILIVDGGDAVEEPVHKQSAASVMSLNITADDIHHGRRVFAGEEAVAPSSKQENLPDESTLTGQQNVPRLQLNGNREASRDDADNDSHYSYENDFDDELYQFYCDSSRHLGWPTKLLVQFSQTCAVVVNGELLSDVIKCSRTLLNEHMNGVPEESKSSGKGGNRYTKEAGVNESEAHSQLMGMIQSTIDDEGTPDMENKKQDKAEIGKKPNFEENGDDIEDEIEVRHTNAQEGANNGSSSTPDKAGTESIENSDAQQNQTSAGIDDPQNGIGAHPESPSGSDQPSSHVSAVASARDTEETGGGVDENENENSGRTFSPTTPTAEDGRQNDEAETKSGEETPSSSTPITENGDQNLDGAEMKSSKETPSPSTPIAEEGGHQMDGTGARKGEVNLSLNNPIAKEEDEAEMKSDEGTPLSSSRTTERGDQRQDGAELKCEKRIPSLSTPTVEFANQNSDEGEIKSDEGRTPSSSTPTPDEGDQMEHRDESKEKDGQAISLRAPTGEEDDQNLDGAEIEESNDSTPSTGTPSFSETNHKVDRAQTKSVEDDPPHSKPPMPIVMNGDLPSRSESATTASSDIQYPSKASFPRTAQEYELSHKYHIQSHVNTATRTPVIVQAVPLQRNLFRSPTTIRKFASEDIAEKPVLLQPRFVH</sequence>
<gene>
    <name evidence="2" type="ORF">GCK32_009274</name>
</gene>
<feature type="compositionally biased region" description="Polar residues" evidence="1">
    <location>
        <begin position="451"/>
        <end position="463"/>
    </location>
</feature>
<feature type="compositionally biased region" description="Acidic residues" evidence="1">
    <location>
        <begin position="435"/>
        <end position="444"/>
    </location>
</feature>
<feature type="compositionally biased region" description="Acidic residues" evidence="1">
    <location>
        <begin position="723"/>
        <end position="739"/>
    </location>
</feature>